<evidence type="ECO:0000313" key="8">
    <source>
        <dbReference type="Proteomes" id="UP000276437"/>
    </source>
</evidence>
<feature type="transmembrane region" description="Helical" evidence="6">
    <location>
        <begin position="98"/>
        <end position="116"/>
    </location>
</feature>
<dbReference type="PANTHER" id="PTHR43701:SF2">
    <property type="entry name" value="MEMBRANE TRANSPORTER PROTEIN YJNA-RELATED"/>
    <property type="match status" value="1"/>
</dbReference>
<feature type="transmembrane region" description="Helical" evidence="6">
    <location>
        <begin position="6"/>
        <end position="36"/>
    </location>
</feature>
<protein>
    <recommendedName>
        <fullName evidence="6">Probable membrane transporter protein</fullName>
    </recommendedName>
</protein>
<proteinExistence type="inferred from homology"/>
<feature type="transmembrane region" description="Helical" evidence="6">
    <location>
        <begin position="136"/>
        <end position="168"/>
    </location>
</feature>
<evidence type="ECO:0000256" key="6">
    <source>
        <dbReference type="RuleBase" id="RU363041"/>
    </source>
</evidence>
<evidence type="ECO:0000256" key="4">
    <source>
        <dbReference type="ARBA" id="ARBA00022989"/>
    </source>
</evidence>
<dbReference type="InterPro" id="IPR051598">
    <property type="entry name" value="TSUP/Inactive_protease-like"/>
</dbReference>
<organism evidence="7 8">
    <name type="scientific">Methylomusa anaerophila</name>
    <dbReference type="NCBI Taxonomy" id="1930071"/>
    <lineage>
        <taxon>Bacteria</taxon>
        <taxon>Bacillati</taxon>
        <taxon>Bacillota</taxon>
        <taxon>Negativicutes</taxon>
        <taxon>Selenomonadales</taxon>
        <taxon>Sporomusaceae</taxon>
        <taxon>Methylomusa</taxon>
    </lineage>
</organism>
<dbReference type="EMBL" id="AP018449">
    <property type="protein sequence ID" value="BBB89661.1"/>
    <property type="molecule type" value="Genomic_DNA"/>
</dbReference>
<name>A0A348AF13_9FIRM</name>
<dbReference type="GO" id="GO:0005886">
    <property type="term" value="C:plasma membrane"/>
    <property type="evidence" value="ECO:0007669"/>
    <property type="project" value="UniProtKB-SubCell"/>
</dbReference>
<evidence type="ECO:0000313" key="7">
    <source>
        <dbReference type="EMBL" id="BBB89661.1"/>
    </source>
</evidence>
<dbReference type="Pfam" id="PF01925">
    <property type="entry name" value="TauE"/>
    <property type="match status" value="1"/>
</dbReference>
<keyword evidence="5 6" id="KW-0472">Membrane</keyword>
<comment type="similarity">
    <text evidence="2 6">Belongs to the 4-toluene sulfonate uptake permease (TSUP) (TC 2.A.102) family.</text>
</comment>
<dbReference type="OrthoDB" id="9780109at2"/>
<feature type="transmembrane region" description="Helical" evidence="6">
    <location>
        <begin position="203"/>
        <end position="223"/>
    </location>
</feature>
<keyword evidence="3 6" id="KW-0812">Transmembrane</keyword>
<evidence type="ECO:0000256" key="1">
    <source>
        <dbReference type="ARBA" id="ARBA00004141"/>
    </source>
</evidence>
<feature type="transmembrane region" description="Helical" evidence="6">
    <location>
        <begin position="230"/>
        <end position="248"/>
    </location>
</feature>
<evidence type="ECO:0000256" key="3">
    <source>
        <dbReference type="ARBA" id="ARBA00022692"/>
    </source>
</evidence>
<dbReference type="AlphaFoldDB" id="A0A348AF13"/>
<feature type="transmembrane region" description="Helical" evidence="6">
    <location>
        <begin position="180"/>
        <end position="197"/>
    </location>
</feature>
<reference evidence="7 8" key="1">
    <citation type="journal article" date="2018" name="Int. J. Syst. Evol. Microbiol.">
        <title>Methylomusa anaerophila gen. nov., sp. nov., an anaerobic methanol-utilizing bacterium isolated from a microbial fuel cell.</title>
        <authorList>
            <person name="Amano N."/>
            <person name="Yamamuro A."/>
            <person name="Miyahara M."/>
            <person name="Kouzuma A."/>
            <person name="Abe T."/>
            <person name="Watanabe K."/>
        </authorList>
    </citation>
    <scope>NUCLEOTIDE SEQUENCE [LARGE SCALE GENOMIC DNA]</scope>
    <source>
        <strain evidence="7 8">MMFC1</strain>
    </source>
</reference>
<keyword evidence="8" id="KW-1185">Reference proteome</keyword>
<dbReference type="InterPro" id="IPR002781">
    <property type="entry name" value="TM_pro_TauE-like"/>
</dbReference>
<gene>
    <name evidence="7" type="ORF">MAMMFC1_00294</name>
</gene>
<accession>A0A348AF13</accession>
<sequence>MFLSLLFLLGLSVGTIGTLIGVGGGFILVPVFLLLLHYSPQHAAGTSLAIVFFNALSGTVAYVKQKKVYYDAAIRFSLATLPGAILGSYLAHYFSSRSFYISFGMLLVMIAFLLYLRSTTEAEPVDDQALFPYNRFLGISFSVLVGFLSSTFGIGGGIIHVPVMIALLGFPTHTATATSHFVLAVSALFGVVTHYLLGSILLVPALLIGSGAVLGAQLGAYIAPKTKSRSITFLLCLFLFVLGFRMILGMQQ</sequence>
<feature type="transmembrane region" description="Helical" evidence="6">
    <location>
        <begin position="69"/>
        <end position="91"/>
    </location>
</feature>
<keyword evidence="4 6" id="KW-1133">Transmembrane helix</keyword>
<keyword evidence="6" id="KW-1003">Cell membrane</keyword>
<dbReference type="PANTHER" id="PTHR43701">
    <property type="entry name" value="MEMBRANE TRANSPORTER PROTEIN MJ0441-RELATED"/>
    <property type="match status" value="1"/>
</dbReference>
<dbReference type="KEGG" id="mana:MAMMFC1_00294"/>
<dbReference type="RefSeq" id="WP_126305829.1">
    <property type="nucleotide sequence ID" value="NZ_AP018449.1"/>
</dbReference>
<dbReference type="Proteomes" id="UP000276437">
    <property type="component" value="Chromosome"/>
</dbReference>
<feature type="transmembrane region" description="Helical" evidence="6">
    <location>
        <begin position="43"/>
        <end position="63"/>
    </location>
</feature>
<evidence type="ECO:0000256" key="2">
    <source>
        <dbReference type="ARBA" id="ARBA00009142"/>
    </source>
</evidence>
<evidence type="ECO:0000256" key="5">
    <source>
        <dbReference type="ARBA" id="ARBA00023136"/>
    </source>
</evidence>
<comment type="subcellular location">
    <subcellularLocation>
        <location evidence="6">Cell membrane</location>
        <topology evidence="6">Multi-pass membrane protein</topology>
    </subcellularLocation>
    <subcellularLocation>
        <location evidence="1">Membrane</location>
        <topology evidence="1">Multi-pass membrane protein</topology>
    </subcellularLocation>
</comment>